<dbReference type="PANTHER" id="PTHR23139">
    <property type="entry name" value="RNA-BINDING PROTEIN"/>
    <property type="match status" value="1"/>
</dbReference>
<dbReference type="CDD" id="cd12232">
    <property type="entry name" value="RRM3_U2AF65"/>
    <property type="match status" value="1"/>
</dbReference>
<accession>A0A1J4MBX3</accession>
<keyword evidence="3" id="KW-0508">mRNA splicing</keyword>
<dbReference type="InterPro" id="IPR012677">
    <property type="entry name" value="Nucleotide-bd_a/b_plait_sf"/>
</dbReference>
<protein>
    <submittedName>
        <fullName evidence="6">U2 SNRNP auxiliary factor</fullName>
    </submittedName>
</protein>
<feature type="domain" description="RRM" evidence="5">
    <location>
        <begin position="164"/>
        <end position="236"/>
    </location>
</feature>
<dbReference type="SMART" id="SM00360">
    <property type="entry name" value="RRM"/>
    <property type="match status" value="2"/>
</dbReference>
<proteinExistence type="predicted"/>
<evidence type="ECO:0000256" key="3">
    <source>
        <dbReference type="ARBA" id="ARBA00023187"/>
    </source>
</evidence>
<sequence>MDKLNDGNKSCPEKTKWKSSIDESEIAYRTVEFGSDPHVFDSKTVNIFLTSVILTILGKTTSDLEKQQLIEEVVESDYSYLKFSAESTPNLENVNQINKIFCVTFTSNLFPLICLKLDGLAITSQNIKLLCRRPVKYSHLNSDETLKRFIIPRIKQYNSSKENEKCILKNLPTDIDEDKIRQQLENIGKLKSLTIIYDPITGIPKGVGSFEFEEGSLCKKAISTLHGKPIESTKNGIWNIHLGSGIISKSNSNSSQFNSSNFSVNSSVIQNSEYLHISEIPTSMTYNVFSNSVVGLMMKYSKQIGETPSQIIQLLNIFLPEELIDDEIYNSTLDSIRSEAEIYGTILEIFCPRPKVIEEFHNCSGAGKVFIYFSDITAARRAQYQFNGRVFDNIKTVSATFYPLEKYLKHEYNIISYYYECQKLS</sequence>
<evidence type="ECO:0000259" key="5">
    <source>
        <dbReference type="PROSITE" id="PS50102"/>
    </source>
</evidence>
<reference evidence="6 7" key="1">
    <citation type="submission" date="2016-10" db="EMBL/GenBank/DDBJ databases">
        <title>Reductive evolution of mitochondrial metabolism and differential evolution of invasion-related proteins in Cryptosporidium.</title>
        <authorList>
            <person name="Liu S."/>
            <person name="Roellig D.M."/>
            <person name="Guo Y."/>
            <person name="Li N."/>
            <person name="Frace M.A."/>
            <person name="Tang K."/>
            <person name="Zhang L."/>
            <person name="Feng Y."/>
            <person name="Xiao L."/>
        </authorList>
    </citation>
    <scope>NUCLEOTIDE SEQUENCE [LARGE SCALE GENOMIC DNA]</scope>
    <source>
        <strain evidence="6">39726</strain>
    </source>
</reference>
<dbReference type="Proteomes" id="UP000186176">
    <property type="component" value="Unassembled WGS sequence"/>
</dbReference>
<dbReference type="OrthoDB" id="10266058at2759"/>
<evidence type="ECO:0000256" key="4">
    <source>
        <dbReference type="PROSITE-ProRule" id="PRU00176"/>
    </source>
</evidence>
<dbReference type="PROSITE" id="PS50102">
    <property type="entry name" value="RRM"/>
    <property type="match status" value="1"/>
</dbReference>
<dbReference type="GeneID" id="39977322"/>
<evidence type="ECO:0000313" key="7">
    <source>
        <dbReference type="Proteomes" id="UP000186176"/>
    </source>
</evidence>
<dbReference type="GO" id="GO:0003723">
    <property type="term" value="F:RNA binding"/>
    <property type="evidence" value="ECO:0007669"/>
    <property type="project" value="UniProtKB-UniRule"/>
</dbReference>
<evidence type="ECO:0000313" key="6">
    <source>
        <dbReference type="EMBL" id="OII71722.1"/>
    </source>
</evidence>
<evidence type="ECO:0000256" key="2">
    <source>
        <dbReference type="ARBA" id="ARBA00022884"/>
    </source>
</evidence>
<gene>
    <name evidence="6" type="ORF">cubi_00529</name>
</gene>
<dbReference type="RefSeq" id="XP_028873341.1">
    <property type="nucleotide sequence ID" value="XM_029017543.1"/>
</dbReference>
<dbReference type="AlphaFoldDB" id="A0A1J4MBX3"/>
<evidence type="ECO:0000256" key="1">
    <source>
        <dbReference type="ARBA" id="ARBA00022664"/>
    </source>
</evidence>
<dbReference type="InterPro" id="IPR000504">
    <property type="entry name" value="RRM_dom"/>
</dbReference>
<dbReference type="GO" id="GO:0006397">
    <property type="term" value="P:mRNA processing"/>
    <property type="evidence" value="ECO:0007669"/>
    <property type="project" value="UniProtKB-KW"/>
</dbReference>
<organism evidence="6 7">
    <name type="scientific">Cryptosporidium ubiquitum</name>
    <dbReference type="NCBI Taxonomy" id="857276"/>
    <lineage>
        <taxon>Eukaryota</taxon>
        <taxon>Sar</taxon>
        <taxon>Alveolata</taxon>
        <taxon>Apicomplexa</taxon>
        <taxon>Conoidasida</taxon>
        <taxon>Coccidia</taxon>
        <taxon>Eucoccidiorida</taxon>
        <taxon>Eimeriorina</taxon>
        <taxon>Cryptosporidiidae</taxon>
        <taxon>Cryptosporidium</taxon>
    </lineage>
</organism>
<dbReference type="Pfam" id="PF00076">
    <property type="entry name" value="RRM_1"/>
    <property type="match status" value="1"/>
</dbReference>
<keyword evidence="7" id="KW-1185">Reference proteome</keyword>
<keyword evidence="1" id="KW-0507">mRNA processing</keyword>
<dbReference type="Gene3D" id="3.30.70.330">
    <property type="match status" value="3"/>
</dbReference>
<dbReference type="SUPFAM" id="SSF54928">
    <property type="entry name" value="RNA-binding domain, RBD"/>
    <property type="match status" value="2"/>
</dbReference>
<dbReference type="GO" id="GO:0008380">
    <property type="term" value="P:RNA splicing"/>
    <property type="evidence" value="ECO:0007669"/>
    <property type="project" value="UniProtKB-KW"/>
</dbReference>
<name>A0A1J4MBX3_9CRYT</name>
<dbReference type="EMBL" id="LRBP01000027">
    <property type="protein sequence ID" value="OII71722.1"/>
    <property type="molecule type" value="Genomic_DNA"/>
</dbReference>
<dbReference type="InterPro" id="IPR035979">
    <property type="entry name" value="RBD_domain_sf"/>
</dbReference>
<dbReference type="VEuPathDB" id="CryptoDB:cubi_00529"/>
<comment type="caution">
    <text evidence="6">The sequence shown here is derived from an EMBL/GenBank/DDBJ whole genome shotgun (WGS) entry which is preliminary data.</text>
</comment>
<keyword evidence="2 4" id="KW-0694">RNA-binding</keyword>